<keyword evidence="2" id="KW-1185">Reference proteome</keyword>
<accession>A0AAU9N0N8</accession>
<organism evidence="1 2">
    <name type="scientific">Lactuca virosa</name>
    <dbReference type="NCBI Taxonomy" id="75947"/>
    <lineage>
        <taxon>Eukaryota</taxon>
        <taxon>Viridiplantae</taxon>
        <taxon>Streptophyta</taxon>
        <taxon>Embryophyta</taxon>
        <taxon>Tracheophyta</taxon>
        <taxon>Spermatophyta</taxon>
        <taxon>Magnoliopsida</taxon>
        <taxon>eudicotyledons</taxon>
        <taxon>Gunneridae</taxon>
        <taxon>Pentapetalae</taxon>
        <taxon>asterids</taxon>
        <taxon>campanulids</taxon>
        <taxon>Asterales</taxon>
        <taxon>Asteraceae</taxon>
        <taxon>Cichorioideae</taxon>
        <taxon>Cichorieae</taxon>
        <taxon>Lactucinae</taxon>
        <taxon>Lactuca</taxon>
    </lineage>
</organism>
<gene>
    <name evidence="1" type="ORF">LVIROSA_LOCUS18965</name>
</gene>
<protein>
    <submittedName>
        <fullName evidence="1">Uncharacterized protein</fullName>
    </submittedName>
</protein>
<dbReference type="AlphaFoldDB" id="A0AAU9N0N8"/>
<evidence type="ECO:0000313" key="2">
    <source>
        <dbReference type="Proteomes" id="UP001157418"/>
    </source>
</evidence>
<evidence type="ECO:0000313" key="1">
    <source>
        <dbReference type="EMBL" id="CAH1432307.1"/>
    </source>
</evidence>
<dbReference type="Proteomes" id="UP001157418">
    <property type="component" value="Unassembled WGS sequence"/>
</dbReference>
<sequence>MAPAIDNWWLCGCDAMPAPIIVPLRCPLLARGVTVVVWVLWGLTIAGRRGEAVCTAVVMGFNSESGGTVTGAYGSGPLGAGVALRFGLGFPINGGAPEIGVWLPGNRAAGVSSIPKGPIGRMGLCGCSYGSPVAFSAMRGCGR</sequence>
<name>A0AAU9N0N8_9ASTR</name>
<dbReference type="EMBL" id="CAKMRJ010003334">
    <property type="protein sequence ID" value="CAH1432307.1"/>
    <property type="molecule type" value="Genomic_DNA"/>
</dbReference>
<proteinExistence type="predicted"/>
<reference evidence="1 2" key="1">
    <citation type="submission" date="2022-01" db="EMBL/GenBank/DDBJ databases">
        <authorList>
            <person name="Xiong W."/>
            <person name="Schranz E."/>
        </authorList>
    </citation>
    <scope>NUCLEOTIDE SEQUENCE [LARGE SCALE GENOMIC DNA]</scope>
</reference>
<comment type="caution">
    <text evidence="1">The sequence shown here is derived from an EMBL/GenBank/DDBJ whole genome shotgun (WGS) entry which is preliminary data.</text>
</comment>